<proteinExistence type="predicted"/>
<reference evidence="1" key="1">
    <citation type="journal article" date="2014" name="Front. Microbiol.">
        <title>High frequency of phylogenetically diverse reductive dehalogenase-homologous genes in deep subseafloor sedimentary metagenomes.</title>
        <authorList>
            <person name="Kawai M."/>
            <person name="Futagami T."/>
            <person name="Toyoda A."/>
            <person name="Takaki Y."/>
            <person name="Nishi S."/>
            <person name="Hori S."/>
            <person name="Arai W."/>
            <person name="Tsubouchi T."/>
            <person name="Morono Y."/>
            <person name="Uchiyama I."/>
            <person name="Ito T."/>
            <person name="Fujiyama A."/>
            <person name="Inagaki F."/>
            <person name="Takami H."/>
        </authorList>
    </citation>
    <scope>NUCLEOTIDE SEQUENCE</scope>
    <source>
        <strain evidence="1">Expedition CK06-06</strain>
    </source>
</reference>
<feature type="non-terminal residue" evidence="1">
    <location>
        <position position="1"/>
    </location>
</feature>
<evidence type="ECO:0000313" key="1">
    <source>
        <dbReference type="EMBL" id="GAI65494.1"/>
    </source>
</evidence>
<feature type="non-terminal residue" evidence="1">
    <location>
        <position position="104"/>
    </location>
</feature>
<dbReference type="EMBL" id="BARV01043701">
    <property type="protein sequence ID" value="GAI65494.1"/>
    <property type="molecule type" value="Genomic_DNA"/>
</dbReference>
<gene>
    <name evidence="1" type="ORF">S06H3_65092</name>
</gene>
<dbReference type="AlphaFoldDB" id="X1SCM4"/>
<name>X1SCM4_9ZZZZ</name>
<organism evidence="1">
    <name type="scientific">marine sediment metagenome</name>
    <dbReference type="NCBI Taxonomy" id="412755"/>
    <lineage>
        <taxon>unclassified sequences</taxon>
        <taxon>metagenomes</taxon>
        <taxon>ecological metagenomes</taxon>
    </lineage>
</organism>
<accession>X1SCM4</accession>
<sequence>YKHGRLENTYPLTPISFYDWNRYVKLQAKIEYTCNTDKILNNQKPGADAMERRTRVQKMLKKKYRTDLDMEMTDKETFWKKINNCLVSVCIPGARNDILDRGQF</sequence>
<comment type="caution">
    <text evidence="1">The sequence shown here is derived from an EMBL/GenBank/DDBJ whole genome shotgun (WGS) entry which is preliminary data.</text>
</comment>
<protein>
    <submittedName>
        <fullName evidence="1">Uncharacterized protein</fullName>
    </submittedName>
</protein>